<dbReference type="Pfam" id="PF13385">
    <property type="entry name" value="Laminin_G_3"/>
    <property type="match status" value="1"/>
</dbReference>
<evidence type="ECO:0000313" key="1">
    <source>
        <dbReference type="EMBL" id="CAB3980747.1"/>
    </source>
</evidence>
<keyword evidence="2" id="KW-1185">Reference proteome</keyword>
<gene>
    <name evidence="1" type="ORF">PACLA_8A030288</name>
</gene>
<dbReference type="EMBL" id="CACRXK020000320">
    <property type="protein sequence ID" value="CAB3980747.1"/>
    <property type="molecule type" value="Genomic_DNA"/>
</dbReference>
<protein>
    <submittedName>
        <fullName evidence="1">Uncharacterized protein</fullName>
    </submittedName>
</protein>
<evidence type="ECO:0000313" key="2">
    <source>
        <dbReference type="Proteomes" id="UP001152795"/>
    </source>
</evidence>
<reference evidence="1" key="1">
    <citation type="submission" date="2020-04" db="EMBL/GenBank/DDBJ databases">
        <authorList>
            <person name="Alioto T."/>
            <person name="Alioto T."/>
            <person name="Gomez Garrido J."/>
        </authorList>
    </citation>
    <scope>NUCLEOTIDE SEQUENCE</scope>
    <source>
        <strain evidence="1">A484AB</strain>
    </source>
</reference>
<accession>A0A6S7FSH4</accession>
<sequence>MFLVWISSAKYYWPLSAISNNTVLGTVLGKVNGTVALTSGVREKSNTALQFSGEGSYIDLGKFENKCFISPDNCSNGFTLSFMALFDQDAVSWSKRVNILDSVTDETNFLGLGVYIQSHHLWFVVSKTSKYVKTNVAITGDKTWRHYVMRWNGSDIHISVNGQPIFTKR</sequence>
<dbReference type="SUPFAM" id="SSF49899">
    <property type="entry name" value="Concanavalin A-like lectins/glucanases"/>
    <property type="match status" value="1"/>
</dbReference>
<dbReference type="AlphaFoldDB" id="A0A6S7FSH4"/>
<dbReference type="Proteomes" id="UP001152795">
    <property type="component" value="Unassembled WGS sequence"/>
</dbReference>
<dbReference type="Gene3D" id="2.60.120.200">
    <property type="match status" value="1"/>
</dbReference>
<proteinExistence type="predicted"/>
<name>A0A6S7FSH4_PARCT</name>
<dbReference type="InterPro" id="IPR013320">
    <property type="entry name" value="ConA-like_dom_sf"/>
</dbReference>
<organism evidence="1 2">
    <name type="scientific">Paramuricea clavata</name>
    <name type="common">Red gorgonian</name>
    <name type="synonym">Violescent sea-whip</name>
    <dbReference type="NCBI Taxonomy" id="317549"/>
    <lineage>
        <taxon>Eukaryota</taxon>
        <taxon>Metazoa</taxon>
        <taxon>Cnidaria</taxon>
        <taxon>Anthozoa</taxon>
        <taxon>Octocorallia</taxon>
        <taxon>Malacalcyonacea</taxon>
        <taxon>Plexauridae</taxon>
        <taxon>Paramuricea</taxon>
    </lineage>
</organism>
<comment type="caution">
    <text evidence="1">The sequence shown here is derived from an EMBL/GenBank/DDBJ whole genome shotgun (WGS) entry which is preliminary data.</text>
</comment>